<dbReference type="Pfam" id="PF08003">
    <property type="entry name" value="Methyltransf_9"/>
    <property type="match status" value="1"/>
</dbReference>
<comment type="caution">
    <text evidence="1">The sequence shown here is derived from an EMBL/GenBank/DDBJ whole genome shotgun (WGS) entry which is preliminary data.</text>
</comment>
<dbReference type="NCBIfam" id="TIGR04290">
    <property type="entry name" value="meth_Rta_06860"/>
    <property type="match status" value="1"/>
</dbReference>
<dbReference type="SUPFAM" id="SSF53335">
    <property type="entry name" value="S-adenosyl-L-methionine-dependent methyltransferases"/>
    <property type="match status" value="1"/>
</dbReference>
<name>A0ABV3RBF4_9SPHN</name>
<dbReference type="InterPro" id="IPR029063">
    <property type="entry name" value="SAM-dependent_MTases_sf"/>
</dbReference>
<dbReference type="RefSeq" id="WP_367772812.1">
    <property type="nucleotide sequence ID" value="NZ_JBFNXR010000031.1"/>
</dbReference>
<gene>
    <name evidence="1" type="ORF">ABUH87_09355</name>
</gene>
<keyword evidence="1" id="KW-0489">Methyltransferase</keyword>
<dbReference type="GO" id="GO:0008168">
    <property type="term" value="F:methyltransferase activity"/>
    <property type="evidence" value="ECO:0007669"/>
    <property type="project" value="UniProtKB-KW"/>
</dbReference>
<keyword evidence="2" id="KW-1185">Reference proteome</keyword>
<dbReference type="PANTHER" id="PTHR43861">
    <property type="entry name" value="TRANS-ACONITATE 2-METHYLTRANSFERASE-RELATED"/>
    <property type="match status" value="1"/>
</dbReference>
<dbReference type="Proteomes" id="UP001556118">
    <property type="component" value="Unassembled WGS sequence"/>
</dbReference>
<dbReference type="CDD" id="cd02440">
    <property type="entry name" value="AdoMet_MTases"/>
    <property type="match status" value="1"/>
</dbReference>
<proteinExistence type="predicted"/>
<sequence length="280" mass="31221">MSSRPLPHLREAQNELQRQVDALAPWFQNIDLGHGIQTAPDHFLGDYPAFKFKGFAQVIPEDLTGKSVLDIGCNAGFYAMEMKRRGAGRVLGIDSDDRYLSQARFASAELGFDDIEYRNHSVYDVGALGEKFDLVIFMGVLYHLRHPLLALDLIREHVAGDMMLFQTMQQGSVDVLQVPEDHPFHMAGTSTPPTYFDNPAYPKMHFIEKSFAHDWTNWWAPNAACSQAMLRAAGFTIEAQPEPEVYMCRVAPVPYENFGPAAVYPAKAQGPAKAEGGKSQ</sequence>
<evidence type="ECO:0000313" key="1">
    <source>
        <dbReference type="EMBL" id="MEW9855375.1"/>
    </source>
</evidence>
<dbReference type="GO" id="GO:0032259">
    <property type="term" value="P:methylation"/>
    <property type="evidence" value="ECO:0007669"/>
    <property type="project" value="UniProtKB-KW"/>
</dbReference>
<dbReference type="EMBL" id="JBFNXR010000031">
    <property type="protein sequence ID" value="MEW9855375.1"/>
    <property type="molecule type" value="Genomic_DNA"/>
</dbReference>
<accession>A0ABV3RBF4</accession>
<reference evidence="1 2" key="1">
    <citation type="submission" date="2024-06" db="EMBL/GenBank/DDBJ databases">
        <title>Novosphingobium rhizovicinus M1R2S20.</title>
        <authorList>
            <person name="Sun J.-Q."/>
        </authorList>
    </citation>
    <scope>NUCLEOTIDE SEQUENCE [LARGE SCALE GENOMIC DNA]</scope>
    <source>
        <strain evidence="1 2">M1R2S20</strain>
    </source>
</reference>
<dbReference type="InterPro" id="IPR027554">
    <property type="entry name" value="Meth_Rta_06860"/>
</dbReference>
<dbReference type="InterPro" id="IPR027555">
    <property type="entry name" value="Mo5U34_MeTrfas-like"/>
</dbReference>
<evidence type="ECO:0000313" key="2">
    <source>
        <dbReference type="Proteomes" id="UP001556118"/>
    </source>
</evidence>
<keyword evidence="1" id="KW-0808">Transferase</keyword>
<protein>
    <submittedName>
        <fullName evidence="1">TIGR04290 family methyltransferase</fullName>
    </submittedName>
</protein>
<dbReference type="Gene3D" id="3.40.50.150">
    <property type="entry name" value="Vaccinia Virus protein VP39"/>
    <property type="match status" value="1"/>
</dbReference>
<organism evidence="1 2">
    <name type="scientific">Novosphingobium rhizovicinum</name>
    <dbReference type="NCBI Taxonomy" id="3228928"/>
    <lineage>
        <taxon>Bacteria</taxon>
        <taxon>Pseudomonadati</taxon>
        <taxon>Pseudomonadota</taxon>
        <taxon>Alphaproteobacteria</taxon>
        <taxon>Sphingomonadales</taxon>
        <taxon>Sphingomonadaceae</taxon>
        <taxon>Novosphingobium</taxon>
    </lineage>
</organism>